<keyword evidence="2" id="KW-1185">Reference proteome</keyword>
<reference evidence="1 2" key="1">
    <citation type="submission" date="2012-09" db="EMBL/GenBank/DDBJ databases">
        <title>Genome Sequence of alkane-degrading Bacterium Alcanivorax sp. 19-m-6.</title>
        <authorList>
            <person name="Lai Q."/>
            <person name="Shao Z."/>
        </authorList>
    </citation>
    <scope>NUCLEOTIDE SEQUENCE [LARGE SCALE GENOMIC DNA]</scope>
    <source>
        <strain evidence="1 2">19-m-6</strain>
    </source>
</reference>
<protein>
    <submittedName>
        <fullName evidence="1">NgrC protein</fullName>
    </submittedName>
</protein>
<sequence>MSEMIKDYIQHRLVELGYPDDLTIEFSLGYCQGDGVAFYGKIGDDAAERLMKRLLNPEREGLNSVDRVKNLMAFKHIEGMFRVIREYSSVELEISRNDFGNHYSHFNTMTLSDESESIDQLSEEDSGVTDDELKAWGDVWLRFYEALKQDIVDTSKSLESEGYKLIEAMSGEEEVSWEFSTENYIVRLSEMPSRDFDMDGWDEEIIHDTWKSMIDGEERVVGLKAEVLDRETETALGEDSLYGIVYATGDRTYGGYRSELVSNAIDSARGFINRLKAKVA</sequence>
<proteinExistence type="predicted"/>
<dbReference type="EMBL" id="ARXV01000025">
    <property type="protein sequence ID" value="KGD61388.1"/>
    <property type="molecule type" value="Genomic_DNA"/>
</dbReference>
<name>A0A095TG29_9GAMM</name>
<dbReference type="PATRIC" id="fig|1177154.3.peg.3728"/>
<accession>A0A095TG29</accession>
<dbReference type="Proteomes" id="UP000029444">
    <property type="component" value="Unassembled WGS sequence"/>
</dbReference>
<gene>
    <name evidence="1" type="ORF">Y5S_03726</name>
</gene>
<evidence type="ECO:0000313" key="1">
    <source>
        <dbReference type="EMBL" id="KGD61388.1"/>
    </source>
</evidence>
<dbReference type="eggNOG" id="ENOG5033JBR">
    <property type="taxonomic scope" value="Bacteria"/>
</dbReference>
<organism evidence="1 2">
    <name type="scientific">Alcanivorax nanhaiticus</name>
    <dbReference type="NCBI Taxonomy" id="1177154"/>
    <lineage>
        <taxon>Bacteria</taxon>
        <taxon>Pseudomonadati</taxon>
        <taxon>Pseudomonadota</taxon>
        <taxon>Gammaproteobacteria</taxon>
        <taxon>Oceanospirillales</taxon>
        <taxon>Alcanivoracaceae</taxon>
        <taxon>Alcanivorax</taxon>
    </lineage>
</organism>
<dbReference type="RefSeq" id="WP_231552749.1">
    <property type="nucleotide sequence ID" value="NZ_ARXV01000025.1"/>
</dbReference>
<evidence type="ECO:0000313" key="2">
    <source>
        <dbReference type="Proteomes" id="UP000029444"/>
    </source>
</evidence>
<dbReference type="AlphaFoldDB" id="A0A095TG29"/>
<dbReference type="STRING" id="1177154.Y5S_03726"/>
<comment type="caution">
    <text evidence="1">The sequence shown here is derived from an EMBL/GenBank/DDBJ whole genome shotgun (WGS) entry which is preliminary data.</text>
</comment>